<dbReference type="EMBL" id="JAFCMP010000401">
    <property type="protein sequence ID" value="KAG5180304.1"/>
    <property type="molecule type" value="Genomic_DNA"/>
</dbReference>
<evidence type="ECO:0000313" key="7">
    <source>
        <dbReference type="EMBL" id="KAG5180304.1"/>
    </source>
</evidence>
<evidence type="ECO:0000259" key="6">
    <source>
        <dbReference type="PROSITE" id="PS50011"/>
    </source>
</evidence>
<dbReference type="SMART" id="SM00220">
    <property type="entry name" value="S_TKc"/>
    <property type="match status" value="1"/>
</dbReference>
<sequence>MELMRQLKHPNIVCYLGAELHAAERTISIFQEWVPMSVTSLLVNFGPFKERRVVQVTRQILEGLVYLHAKRVVHRDIKGSNILIDDRGVVKLCDFGASKMLDLNQLGLGDHTRVGSPYFMAPEVLLRQEYGAQVDIWSLAGAMLEMATGNPPWATLNLRTPVALKEWIKR</sequence>
<organism evidence="7 8">
    <name type="scientific">Tribonema minus</name>
    <dbReference type="NCBI Taxonomy" id="303371"/>
    <lineage>
        <taxon>Eukaryota</taxon>
        <taxon>Sar</taxon>
        <taxon>Stramenopiles</taxon>
        <taxon>Ochrophyta</taxon>
        <taxon>PX clade</taxon>
        <taxon>Xanthophyceae</taxon>
        <taxon>Tribonematales</taxon>
        <taxon>Tribonemataceae</taxon>
        <taxon>Tribonema</taxon>
    </lineage>
</organism>
<dbReference type="Pfam" id="PF00069">
    <property type="entry name" value="Pkinase"/>
    <property type="match status" value="1"/>
</dbReference>
<keyword evidence="8" id="KW-1185">Reference proteome</keyword>
<keyword evidence="2" id="KW-0808">Transferase</keyword>
<dbReference type="GO" id="GO:0004674">
    <property type="term" value="F:protein serine/threonine kinase activity"/>
    <property type="evidence" value="ECO:0007669"/>
    <property type="project" value="UniProtKB-KW"/>
</dbReference>
<dbReference type="Gene3D" id="1.10.510.10">
    <property type="entry name" value="Transferase(Phosphotransferase) domain 1"/>
    <property type="match status" value="1"/>
</dbReference>
<reference evidence="7" key="1">
    <citation type="submission" date="2021-02" db="EMBL/GenBank/DDBJ databases">
        <title>First Annotated Genome of the Yellow-green Alga Tribonema minus.</title>
        <authorList>
            <person name="Mahan K.M."/>
        </authorList>
    </citation>
    <scope>NUCLEOTIDE SEQUENCE</scope>
    <source>
        <strain evidence="7">UTEX B ZZ1240</strain>
    </source>
</reference>
<keyword evidence="1" id="KW-0723">Serine/threonine-protein kinase</keyword>
<feature type="domain" description="Protein kinase" evidence="6">
    <location>
        <begin position="1"/>
        <end position="170"/>
    </location>
</feature>
<dbReference type="GO" id="GO:0005524">
    <property type="term" value="F:ATP binding"/>
    <property type="evidence" value="ECO:0007669"/>
    <property type="project" value="UniProtKB-KW"/>
</dbReference>
<keyword evidence="5" id="KW-0067">ATP-binding</keyword>
<gene>
    <name evidence="7" type="ORF">JKP88DRAFT_258152</name>
</gene>
<dbReference type="OrthoDB" id="266718at2759"/>
<evidence type="ECO:0000256" key="3">
    <source>
        <dbReference type="ARBA" id="ARBA00022741"/>
    </source>
</evidence>
<evidence type="ECO:0000256" key="4">
    <source>
        <dbReference type="ARBA" id="ARBA00022777"/>
    </source>
</evidence>
<comment type="caution">
    <text evidence="7">The sequence shown here is derived from an EMBL/GenBank/DDBJ whole genome shotgun (WGS) entry which is preliminary data.</text>
</comment>
<dbReference type="InterPro" id="IPR000719">
    <property type="entry name" value="Prot_kinase_dom"/>
</dbReference>
<dbReference type="InterPro" id="IPR011009">
    <property type="entry name" value="Kinase-like_dom_sf"/>
</dbReference>
<evidence type="ECO:0000256" key="1">
    <source>
        <dbReference type="ARBA" id="ARBA00022527"/>
    </source>
</evidence>
<evidence type="ECO:0000256" key="2">
    <source>
        <dbReference type="ARBA" id="ARBA00022679"/>
    </source>
</evidence>
<evidence type="ECO:0000313" key="8">
    <source>
        <dbReference type="Proteomes" id="UP000664859"/>
    </source>
</evidence>
<dbReference type="Proteomes" id="UP000664859">
    <property type="component" value="Unassembled WGS sequence"/>
</dbReference>
<dbReference type="PROSITE" id="PS00108">
    <property type="entry name" value="PROTEIN_KINASE_ST"/>
    <property type="match status" value="1"/>
</dbReference>
<protein>
    <submittedName>
        <fullName evidence="7">Kinase-like domain-containing protein</fullName>
    </submittedName>
</protein>
<dbReference type="InterPro" id="IPR008271">
    <property type="entry name" value="Ser/Thr_kinase_AS"/>
</dbReference>
<proteinExistence type="predicted"/>
<dbReference type="AlphaFoldDB" id="A0A835YZY1"/>
<keyword evidence="3" id="KW-0547">Nucleotide-binding</keyword>
<dbReference type="PROSITE" id="PS50011">
    <property type="entry name" value="PROTEIN_KINASE_DOM"/>
    <property type="match status" value="1"/>
</dbReference>
<dbReference type="PANTHER" id="PTHR11584">
    <property type="entry name" value="SERINE/THREONINE PROTEIN KINASE"/>
    <property type="match status" value="1"/>
</dbReference>
<name>A0A835YZY1_9STRA</name>
<keyword evidence="4 7" id="KW-0418">Kinase</keyword>
<dbReference type="SUPFAM" id="SSF56112">
    <property type="entry name" value="Protein kinase-like (PK-like)"/>
    <property type="match status" value="1"/>
</dbReference>
<dbReference type="PANTHER" id="PTHR11584:SF369">
    <property type="entry name" value="MITOGEN-ACTIVATED PROTEIN KINASE KINASE KINASE 19-RELATED"/>
    <property type="match status" value="1"/>
</dbReference>
<accession>A0A835YZY1</accession>
<evidence type="ECO:0000256" key="5">
    <source>
        <dbReference type="ARBA" id="ARBA00022840"/>
    </source>
</evidence>